<organism evidence="7 8">
    <name type="scientific">Jiangella rhizosphaerae</name>
    <dbReference type="NCBI Taxonomy" id="2293569"/>
    <lineage>
        <taxon>Bacteria</taxon>
        <taxon>Bacillati</taxon>
        <taxon>Actinomycetota</taxon>
        <taxon>Actinomycetes</taxon>
        <taxon>Jiangellales</taxon>
        <taxon>Jiangellaceae</taxon>
        <taxon>Jiangella</taxon>
    </lineage>
</organism>
<feature type="region of interest" description="Disordered" evidence="4">
    <location>
        <begin position="38"/>
        <end position="77"/>
    </location>
</feature>
<reference evidence="7 8" key="1">
    <citation type="submission" date="2018-09" db="EMBL/GenBank/DDBJ databases">
        <title>Isolation, diversity and antifungal activity of actinobacteria from wheat.</title>
        <authorList>
            <person name="Han C."/>
        </authorList>
    </citation>
    <scope>NUCLEOTIDE SEQUENCE [LARGE SCALE GENOMIC DNA]</scope>
    <source>
        <strain evidence="7 8">NEAU-YY265</strain>
    </source>
</reference>
<dbReference type="GO" id="GO:0043190">
    <property type="term" value="C:ATP-binding cassette (ABC) transporter complex"/>
    <property type="evidence" value="ECO:0007669"/>
    <property type="project" value="InterPro"/>
</dbReference>
<keyword evidence="2" id="KW-0813">Transport</keyword>
<dbReference type="OrthoDB" id="5240629at2"/>
<evidence type="ECO:0000256" key="5">
    <source>
        <dbReference type="SAM" id="SignalP"/>
    </source>
</evidence>
<dbReference type="RefSeq" id="WP_119658759.1">
    <property type="nucleotide sequence ID" value="NZ_QUAL01000037.1"/>
</dbReference>
<dbReference type="InterPro" id="IPR030678">
    <property type="entry name" value="Peptide/Ni-bd"/>
</dbReference>
<comment type="caution">
    <text evidence="7">The sequence shown here is derived from an EMBL/GenBank/DDBJ whole genome shotgun (WGS) entry which is preliminary data.</text>
</comment>
<evidence type="ECO:0000259" key="6">
    <source>
        <dbReference type="Pfam" id="PF00496"/>
    </source>
</evidence>
<comment type="similarity">
    <text evidence="1">Belongs to the bacterial solute-binding protein 5 family.</text>
</comment>
<dbReference type="PANTHER" id="PTHR30290:SF9">
    <property type="entry name" value="OLIGOPEPTIDE-BINDING PROTEIN APPA"/>
    <property type="match status" value="1"/>
</dbReference>
<feature type="domain" description="Solute-binding protein family 5" evidence="6">
    <location>
        <begin position="99"/>
        <end position="463"/>
    </location>
</feature>
<keyword evidence="3 5" id="KW-0732">Signal</keyword>
<dbReference type="GO" id="GO:0042597">
    <property type="term" value="C:periplasmic space"/>
    <property type="evidence" value="ECO:0007669"/>
    <property type="project" value="UniProtKB-ARBA"/>
</dbReference>
<dbReference type="GO" id="GO:0015833">
    <property type="term" value="P:peptide transport"/>
    <property type="evidence" value="ECO:0007669"/>
    <property type="project" value="TreeGrafter"/>
</dbReference>
<feature type="chain" id="PRO_5039362308" description="Solute-binding protein family 5 domain-containing protein" evidence="5">
    <location>
        <begin position="33"/>
        <end position="547"/>
    </location>
</feature>
<dbReference type="PROSITE" id="PS51257">
    <property type="entry name" value="PROKAR_LIPOPROTEIN"/>
    <property type="match status" value="1"/>
</dbReference>
<gene>
    <name evidence="7" type="ORF">DY240_04480</name>
</gene>
<evidence type="ECO:0000256" key="3">
    <source>
        <dbReference type="ARBA" id="ARBA00022729"/>
    </source>
</evidence>
<feature type="signal peptide" evidence="5">
    <location>
        <begin position="1"/>
        <end position="32"/>
    </location>
</feature>
<name>A0A418KVW3_9ACTN</name>
<dbReference type="Proteomes" id="UP000284057">
    <property type="component" value="Unassembled WGS sequence"/>
</dbReference>
<dbReference type="PANTHER" id="PTHR30290">
    <property type="entry name" value="PERIPLASMIC BINDING COMPONENT OF ABC TRANSPORTER"/>
    <property type="match status" value="1"/>
</dbReference>
<dbReference type="Pfam" id="PF00496">
    <property type="entry name" value="SBP_bac_5"/>
    <property type="match status" value="1"/>
</dbReference>
<dbReference type="GO" id="GO:1904680">
    <property type="term" value="F:peptide transmembrane transporter activity"/>
    <property type="evidence" value="ECO:0007669"/>
    <property type="project" value="TreeGrafter"/>
</dbReference>
<proteinExistence type="inferred from homology"/>
<evidence type="ECO:0000313" key="8">
    <source>
        <dbReference type="Proteomes" id="UP000284057"/>
    </source>
</evidence>
<dbReference type="InterPro" id="IPR000914">
    <property type="entry name" value="SBP_5_dom"/>
</dbReference>
<protein>
    <recommendedName>
        <fullName evidence="6">Solute-binding protein family 5 domain-containing protein</fullName>
    </recommendedName>
</protein>
<evidence type="ECO:0000256" key="2">
    <source>
        <dbReference type="ARBA" id="ARBA00022448"/>
    </source>
</evidence>
<accession>A0A418KVW3</accession>
<dbReference type="EMBL" id="QUAL01000037">
    <property type="protein sequence ID" value="RIQ34066.1"/>
    <property type="molecule type" value="Genomic_DNA"/>
</dbReference>
<feature type="compositionally biased region" description="Polar residues" evidence="4">
    <location>
        <begin position="64"/>
        <end position="77"/>
    </location>
</feature>
<sequence>MVTRPVSGHGPRPRSARRLVTAAAALIAVVLAACQNTSGPDTGAADAESGDPVTGGTLVLGIQSDPSPLNPNLTTNGPTQQIGTMIYEPLVYFDNEAAEPKPVLAESWEISDDGLTYTFHLVDATFSNGDPLTSTDVKYTIEEVSAPMFAPFAQAASVIESIDDSDPKTVVITLTEPFGPLLLSLTRVWILPASVFQGTDPLTNPASIDQPVGTGPFVLDEVSRGSQWTLTRNPDYWQEDRPYLDSVVARVVPDAQSATLALAAGEIQYISSQVISPTDVQALVQRNQALAHPDSFAPNMTQVFFNTTRDITGDPAVRHALAMAIDREFLLENVFQGGGEVARAPFDSRLEWAYNDEVDFDELYPYDPEAAGKALDEAGYPMRGDSRFSLTILAEGASRFQEVAEAIRSMLLEIGVDAQVSAPEASVATEQAFTAPGDFDLYIQSYTTNWDPALGIARAYVSTSIGTPFGNASGYSNPEVDELFAAGRSGTTEEERAEPYRQVQEILAEDLPVMPLIETKLNDAHAPNVNGVWYAANWGQWQEAWVG</sequence>
<dbReference type="AlphaFoldDB" id="A0A418KVW3"/>
<dbReference type="SUPFAM" id="SSF53850">
    <property type="entry name" value="Periplasmic binding protein-like II"/>
    <property type="match status" value="1"/>
</dbReference>
<evidence type="ECO:0000313" key="7">
    <source>
        <dbReference type="EMBL" id="RIQ34066.1"/>
    </source>
</evidence>
<dbReference type="InterPro" id="IPR039424">
    <property type="entry name" value="SBP_5"/>
</dbReference>
<dbReference type="Gene3D" id="3.10.105.10">
    <property type="entry name" value="Dipeptide-binding Protein, Domain 3"/>
    <property type="match status" value="1"/>
</dbReference>
<keyword evidence="8" id="KW-1185">Reference proteome</keyword>
<evidence type="ECO:0000256" key="1">
    <source>
        <dbReference type="ARBA" id="ARBA00005695"/>
    </source>
</evidence>
<evidence type="ECO:0000256" key="4">
    <source>
        <dbReference type="SAM" id="MobiDB-lite"/>
    </source>
</evidence>
<dbReference type="Gene3D" id="3.40.190.10">
    <property type="entry name" value="Periplasmic binding protein-like II"/>
    <property type="match status" value="1"/>
</dbReference>
<dbReference type="PIRSF" id="PIRSF002741">
    <property type="entry name" value="MppA"/>
    <property type="match status" value="1"/>
</dbReference>